<evidence type="ECO:0000313" key="9">
    <source>
        <dbReference type="Proteomes" id="UP001201163"/>
    </source>
</evidence>
<comment type="subcellular location">
    <subcellularLocation>
        <location evidence="1">Membrane</location>
        <topology evidence="1">Multi-pass membrane protein</topology>
    </subcellularLocation>
</comment>
<dbReference type="InterPro" id="IPR023271">
    <property type="entry name" value="Aquaporin-like"/>
</dbReference>
<evidence type="ECO:0000256" key="5">
    <source>
        <dbReference type="ARBA" id="ARBA00023136"/>
    </source>
</evidence>
<dbReference type="InterPro" id="IPR034294">
    <property type="entry name" value="Aquaporin_transptr"/>
</dbReference>
<evidence type="ECO:0000256" key="4">
    <source>
        <dbReference type="ARBA" id="ARBA00022989"/>
    </source>
</evidence>
<evidence type="ECO:0000313" key="8">
    <source>
        <dbReference type="EMBL" id="KAH8983880.1"/>
    </source>
</evidence>
<sequence length="308" mass="33124">MLSRDYWPNTTFPDDLKAALFEFVGTTVFLLLAFGGTQGSNEVEGSDLERTLYIATAFGLSLLVSAWFFFRATGGLFNPDVSLALLLIGAIGPVRFILFCIAQLTGAITAAAVILSLTPGALTYNTVPSPNINLAQGVFIEMFITAALCLAVLMLAAEKHSATPFAPIGVGLTLFACHLFAVPYTGAAMNTARAFGPAVVTGFPGDAQWIYWLGPFLGALLATAFYVCLKQYVILTSLPPPSPSPFPSWGLFSPLLRKVWTLTPKIAYLLSTRVLDFQFQLLCSTATNTGPSILGKKRPSLNCRHRIL</sequence>
<feature type="transmembrane region" description="Helical" evidence="7">
    <location>
        <begin position="82"/>
        <end position="101"/>
    </location>
</feature>
<organism evidence="8 9">
    <name type="scientific">Lactarius akahatsu</name>
    <dbReference type="NCBI Taxonomy" id="416441"/>
    <lineage>
        <taxon>Eukaryota</taxon>
        <taxon>Fungi</taxon>
        <taxon>Dikarya</taxon>
        <taxon>Basidiomycota</taxon>
        <taxon>Agaricomycotina</taxon>
        <taxon>Agaricomycetes</taxon>
        <taxon>Russulales</taxon>
        <taxon>Russulaceae</taxon>
        <taxon>Lactarius</taxon>
    </lineage>
</organism>
<reference evidence="8" key="1">
    <citation type="submission" date="2022-01" db="EMBL/GenBank/DDBJ databases">
        <title>Comparative genomics reveals a dynamic genome evolution in the ectomycorrhizal milk-cap (Lactarius) mushrooms.</title>
        <authorList>
            <consortium name="DOE Joint Genome Institute"/>
            <person name="Lebreton A."/>
            <person name="Tang N."/>
            <person name="Kuo A."/>
            <person name="LaButti K."/>
            <person name="Drula E."/>
            <person name="Barry K."/>
            <person name="Clum A."/>
            <person name="Lipzen A."/>
            <person name="Mousain D."/>
            <person name="Ng V."/>
            <person name="Wang R."/>
            <person name="Wang X."/>
            <person name="Dai Y."/>
            <person name="Henrissat B."/>
            <person name="Grigoriev I.V."/>
            <person name="Guerin-Laguette A."/>
            <person name="Yu F."/>
            <person name="Martin F.M."/>
        </authorList>
    </citation>
    <scope>NUCLEOTIDE SEQUENCE</scope>
    <source>
        <strain evidence="8">QP</strain>
    </source>
</reference>
<keyword evidence="9" id="KW-1185">Reference proteome</keyword>
<evidence type="ECO:0000256" key="1">
    <source>
        <dbReference type="ARBA" id="ARBA00004141"/>
    </source>
</evidence>
<comment type="similarity">
    <text evidence="2 6">Belongs to the MIP/aquaporin (TC 1.A.8) family.</text>
</comment>
<gene>
    <name evidence="8" type="ORF">EDB92DRAFT_1803548</name>
</gene>
<evidence type="ECO:0000256" key="3">
    <source>
        <dbReference type="ARBA" id="ARBA00022692"/>
    </source>
</evidence>
<dbReference type="GO" id="GO:0015250">
    <property type="term" value="F:water channel activity"/>
    <property type="evidence" value="ECO:0007669"/>
    <property type="project" value="TreeGrafter"/>
</dbReference>
<dbReference type="AlphaFoldDB" id="A0AAD4LC00"/>
<keyword evidence="3 6" id="KW-0812">Transmembrane</keyword>
<dbReference type="PRINTS" id="PR00783">
    <property type="entry name" value="MINTRINSICP"/>
</dbReference>
<feature type="transmembrane region" description="Helical" evidence="7">
    <location>
        <begin position="168"/>
        <end position="189"/>
    </location>
</feature>
<keyword evidence="4 7" id="KW-1133">Transmembrane helix</keyword>
<keyword evidence="5 7" id="KW-0472">Membrane</keyword>
<dbReference type="PANTHER" id="PTHR19139">
    <property type="entry name" value="AQUAPORIN TRANSPORTER"/>
    <property type="match status" value="1"/>
</dbReference>
<accession>A0AAD4LC00</accession>
<protein>
    <submittedName>
        <fullName evidence="8">Aquaporin-like protein</fullName>
    </submittedName>
</protein>
<dbReference type="InterPro" id="IPR000425">
    <property type="entry name" value="MIP"/>
</dbReference>
<feature type="transmembrane region" description="Helical" evidence="7">
    <location>
        <begin position="133"/>
        <end position="156"/>
    </location>
</feature>
<dbReference type="GO" id="GO:0005886">
    <property type="term" value="C:plasma membrane"/>
    <property type="evidence" value="ECO:0007669"/>
    <property type="project" value="TreeGrafter"/>
</dbReference>
<feature type="transmembrane region" description="Helical" evidence="7">
    <location>
        <begin position="20"/>
        <end position="39"/>
    </location>
</feature>
<comment type="caution">
    <text evidence="8">The sequence shown here is derived from an EMBL/GenBank/DDBJ whole genome shotgun (WGS) entry which is preliminary data.</text>
</comment>
<feature type="transmembrane region" description="Helical" evidence="7">
    <location>
        <begin position="51"/>
        <end position="70"/>
    </location>
</feature>
<dbReference type="EMBL" id="JAKELL010000083">
    <property type="protein sequence ID" value="KAH8983880.1"/>
    <property type="molecule type" value="Genomic_DNA"/>
</dbReference>
<dbReference type="PANTHER" id="PTHR19139:SF199">
    <property type="entry name" value="MIP17260P"/>
    <property type="match status" value="1"/>
</dbReference>
<name>A0AAD4LC00_9AGAM</name>
<evidence type="ECO:0000256" key="6">
    <source>
        <dbReference type="RuleBase" id="RU000477"/>
    </source>
</evidence>
<dbReference type="Pfam" id="PF00230">
    <property type="entry name" value="MIP"/>
    <property type="match status" value="1"/>
</dbReference>
<feature type="transmembrane region" description="Helical" evidence="7">
    <location>
        <begin position="209"/>
        <end position="229"/>
    </location>
</feature>
<dbReference type="Gene3D" id="1.20.1080.10">
    <property type="entry name" value="Glycerol uptake facilitator protein"/>
    <property type="match status" value="1"/>
</dbReference>
<evidence type="ECO:0000256" key="7">
    <source>
        <dbReference type="SAM" id="Phobius"/>
    </source>
</evidence>
<proteinExistence type="inferred from homology"/>
<keyword evidence="6" id="KW-0813">Transport</keyword>
<dbReference type="Proteomes" id="UP001201163">
    <property type="component" value="Unassembled WGS sequence"/>
</dbReference>
<dbReference type="SUPFAM" id="SSF81338">
    <property type="entry name" value="Aquaporin-like"/>
    <property type="match status" value="1"/>
</dbReference>
<evidence type="ECO:0000256" key="2">
    <source>
        <dbReference type="ARBA" id="ARBA00006175"/>
    </source>
</evidence>